<organism evidence="1 2">
    <name type="scientific">[Candida] arabinofermentans NRRL YB-2248</name>
    <dbReference type="NCBI Taxonomy" id="983967"/>
    <lineage>
        <taxon>Eukaryota</taxon>
        <taxon>Fungi</taxon>
        <taxon>Dikarya</taxon>
        <taxon>Ascomycota</taxon>
        <taxon>Saccharomycotina</taxon>
        <taxon>Pichiomycetes</taxon>
        <taxon>Pichiales</taxon>
        <taxon>Pichiaceae</taxon>
        <taxon>Ogataea</taxon>
        <taxon>Ogataea/Candida clade</taxon>
    </lineage>
</organism>
<proteinExistence type="predicted"/>
<accession>A0A1E4STT3</accession>
<gene>
    <name evidence="1" type="ORF">CANARDRAFT_215039</name>
</gene>
<evidence type="ECO:0000313" key="2">
    <source>
        <dbReference type="Proteomes" id="UP000094801"/>
    </source>
</evidence>
<sequence>MSSLTIYEYPLLLVKLKSYSHTVIQSYSHTEITNTQIITRFSNLQSQSQTNNNLLNEYNSNIKKFEKIYKQSMYLRTLQQIPKSLDSKINQLIVFKIESESDIVKYYLSIEILKRELIKLELFNDFEQCDLFNSFKELWKVIKTPTTTTTSN</sequence>
<reference evidence="2" key="1">
    <citation type="submission" date="2016-04" db="EMBL/GenBank/DDBJ databases">
        <title>Comparative genomics of biotechnologically important yeasts.</title>
        <authorList>
            <consortium name="DOE Joint Genome Institute"/>
            <person name="Riley R."/>
            <person name="Haridas S."/>
            <person name="Wolfe K.H."/>
            <person name="Lopes M.R."/>
            <person name="Hittinger C.T."/>
            <person name="Goker M."/>
            <person name="Salamov A."/>
            <person name="Wisecaver J."/>
            <person name="Long T.M."/>
            <person name="Aerts A.L."/>
            <person name="Barry K."/>
            <person name="Choi C."/>
            <person name="Clum A."/>
            <person name="Coughlan A.Y."/>
            <person name="Deshpande S."/>
            <person name="Douglass A.P."/>
            <person name="Hanson S.J."/>
            <person name="Klenk H.-P."/>
            <person name="Labutti K."/>
            <person name="Lapidus A."/>
            <person name="Lindquist E."/>
            <person name="Lipzen A."/>
            <person name="Meier-Kolthoff J.P."/>
            <person name="Ohm R.A."/>
            <person name="Otillar R.P."/>
            <person name="Pangilinan J."/>
            <person name="Peng Y."/>
            <person name="Rokas A."/>
            <person name="Rosa C.A."/>
            <person name="Scheuner C."/>
            <person name="Sibirny A.A."/>
            <person name="Slot J.C."/>
            <person name="Stielow J.B."/>
            <person name="Sun H."/>
            <person name="Kurtzman C.P."/>
            <person name="Blackwell M."/>
            <person name="Grigoriev I.V."/>
            <person name="Jeffries T.W."/>
        </authorList>
    </citation>
    <scope>NUCLEOTIDE SEQUENCE [LARGE SCALE GENOMIC DNA]</scope>
    <source>
        <strain evidence="2">NRRL YB-2248</strain>
    </source>
</reference>
<dbReference type="Proteomes" id="UP000094801">
    <property type="component" value="Unassembled WGS sequence"/>
</dbReference>
<dbReference type="EMBL" id="KV453873">
    <property type="protein sequence ID" value="ODV82832.1"/>
    <property type="molecule type" value="Genomic_DNA"/>
</dbReference>
<protein>
    <submittedName>
        <fullName evidence="1">Uncharacterized protein</fullName>
    </submittedName>
</protein>
<name>A0A1E4STT3_9ASCO</name>
<dbReference type="AlphaFoldDB" id="A0A1E4STT3"/>
<evidence type="ECO:0000313" key="1">
    <source>
        <dbReference type="EMBL" id="ODV82832.1"/>
    </source>
</evidence>
<keyword evidence="2" id="KW-1185">Reference proteome</keyword>